<evidence type="ECO:0000256" key="3">
    <source>
        <dbReference type="ARBA" id="ARBA00022692"/>
    </source>
</evidence>
<keyword evidence="4 6" id="KW-1133">Transmembrane helix</keyword>
<protein>
    <submittedName>
        <fullName evidence="8">GtrA family protein</fullName>
    </submittedName>
</protein>
<evidence type="ECO:0000259" key="7">
    <source>
        <dbReference type="Pfam" id="PF04138"/>
    </source>
</evidence>
<evidence type="ECO:0000256" key="4">
    <source>
        <dbReference type="ARBA" id="ARBA00022989"/>
    </source>
</evidence>
<organism evidence="8 9">
    <name type="scientific">Lacticaseibacillus pabuli</name>
    <dbReference type="NCBI Taxonomy" id="3025672"/>
    <lineage>
        <taxon>Bacteria</taxon>
        <taxon>Bacillati</taxon>
        <taxon>Bacillota</taxon>
        <taxon>Bacilli</taxon>
        <taxon>Lactobacillales</taxon>
        <taxon>Lactobacillaceae</taxon>
        <taxon>Lacticaseibacillus</taxon>
    </lineage>
</organism>
<keyword evidence="9" id="KW-1185">Reference proteome</keyword>
<gene>
    <name evidence="8" type="ORF">PQ472_02555</name>
</gene>
<comment type="subcellular location">
    <subcellularLocation>
        <location evidence="1">Membrane</location>
        <topology evidence="1">Multi-pass membrane protein</topology>
    </subcellularLocation>
</comment>
<sequence>MNLKALLTKYGMFIRYVIIGGLTTLINFIVFFALKHLGVQYMVANTIAWLASVIFAFFTNKSIVFKSDAKAGQARTELILFFVLRGISLLLDDGIMFVGVSLLSWPTPLVKIIDQVIVIISNYIFSKLIFIHPEEE</sequence>
<feature type="transmembrane region" description="Helical" evidence="6">
    <location>
        <begin position="12"/>
        <end position="33"/>
    </location>
</feature>
<accession>A0ABY7WVF7</accession>
<evidence type="ECO:0000256" key="2">
    <source>
        <dbReference type="ARBA" id="ARBA00009399"/>
    </source>
</evidence>
<evidence type="ECO:0000256" key="6">
    <source>
        <dbReference type="SAM" id="Phobius"/>
    </source>
</evidence>
<dbReference type="EMBL" id="CP117884">
    <property type="protein sequence ID" value="WDF83135.1"/>
    <property type="molecule type" value="Genomic_DNA"/>
</dbReference>
<evidence type="ECO:0000313" key="9">
    <source>
        <dbReference type="Proteomes" id="UP001220377"/>
    </source>
</evidence>
<dbReference type="RefSeq" id="WP_274261082.1">
    <property type="nucleotide sequence ID" value="NZ_CP117884.1"/>
</dbReference>
<dbReference type="InterPro" id="IPR051401">
    <property type="entry name" value="GtrA_CellWall_Glycosyl"/>
</dbReference>
<evidence type="ECO:0000256" key="5">
    <source>
        <dbReference type="ARBA" id="ARBA00023136"/>
    </source>
</evidence>
<feature type="transmembrane region" description="Helical" evidence="6">
    <location>
        <begin position="78"/>
        <end position="100"/>
    </location>
</feature>
<proteinExistence type="inferred from homology"/>
<dbReference type="Pfam" id="PF04138">
    <property type="entry name" value="GtrA_DPMS_TM"/>
    <property type="match status" value="1"/>
</dbReference>
<evidence type="ECO:0000313" key="8">
    <source>
        <dbReference type="EMBL" id="WDF83135.1"/>
    </source>
</evidence>
<name>A0ABY7WVF7_9LACO</name>
<feature type="transmembrane region" description="Helical" evidence="6">
    <location>
        <begin position="39"/>
        <end position="58"/>
    </location>
</feature>
<keyword evidence="5 6" id="KW-0472">Membrane</keyword>
<keyword evidence="3 6" id="KW-0812">Transmembrane</keyword>
<dbReference type="Proteomes" id="UP001220377">
    <property type="component" value="Chromosome"/>
</dbReference>
<dbReference type="PANTHER" id="PTHR38459">
    <property type="entry name" value="PROPHAGE BACTOPRENOL-LINKED GLUCOSE TRANSLOCASE HOMOLOG"/>
    <property type="match status" value="1"/>
</dbReference>
<dbReference type="InterPro" id="IPR007267">
    <property type="entry name" value="GtrA_DPMS_TM"/>
</dbReference>
<comment type="similarity">
    <text evidence="2">Belongs to the GtrA family.</text>
</comment>
<dbReference type="PANTHER" id="PTHR38459:SF5">
    <property type="entry name" value="CELL WALL TEICHOIC ACID GLYCOSYLATION PROTEIN GTCA"/>
    <property type="match status" value="1"/>
</dbReference>
<reference evidence="8 9" key="1">
    <citation type="submission" date="2023-02" db="EMBL/GenBank/DDBJ databases">
        <title>Genome sequence of Lacticaseibacillus sp. KACC 23028.</title>
        <authorList>
            <person name="Kim S."/>
            <person name="Heo J."/>
            <person name="Kwon S.-W."/>
        </authorList>
    </citation>
    <scope>NUCLEOTIDE SEQUENCE [LARGE SCALE GENOMIC DNA]</scope>
    <source>
        <strain evidence="8 9">KACC 23028</strain>
    </source>
</reference>
<feature type="domain" description="GtrA/DPMS transmembrane" evidence="7">
    <location>
        <begin position="15"/>
        <end position="129"/>
    </location>
</feature>
<evidence type="ECO:0000256" key="1">
    <source>
        <dbReference type="ARBA" id="ARBA00004141"/>
    </source>
</evidence>